<dbReference type="GeneID" id="108711061"/>
<reference evidence="4" key="1">
    <citation type="submission" date="2025-08" db="UniProtKB">
        <authorList>
            <consortium name="RefSeq"/>
        </authorList>
    </citation>
    <scope>IDENTIFICATION</scope>
    <source>
        <strain evidence="4">J_2021</strain>
        <tissue evidence="4">Erythrocytes</tissue>
    </source>
</reference>
<dbReference type="RefSeq" id="XP_041441505.1">
    <property type="nucleotide sequence ID" value="XM_041585571.1"/>
</dbReference>
<dbReference type="InterPro" id="IPR014716">
    <property type="entry name" value="Fibrinogen_a/b/g_C_1"/>
</dbReference>
<dbReference type="InterPro" id="IPR020837">
    <property type="entry name" value="Fibrinogen_CS"/>
</dbReference>
<dbReference type="PROSITE" id="PS51406">
    <property type="entry name" value="FIBRINOGEN_C_2"/>
    <property type="match status" value="1"/>
</dbReference>
<dbReference type="InterPro" id="IPR036056">
    <property type="entry name" value="Fibrinogen-like_C"/>
</dbReference>
<evidence type="ECO:0000259" key="2">
    <source>
        <dbReference type="PROSITE" id="PS51406"/>
    </source>
</evidence>
<keyword evidence="3" id="KW-1185">Reference proteome</keyword>
<dbReference type="CDD" id="cd00087">
    <property type="entry name" value="FReD"/>
    <property type="match status" value="1"/>
</dbReference>
<dbReference type="PROSITE" id="PS00514">
    <property type="entry name" value="FIBRINOGEN_C_1"/>
    <property type="match status" value="1"/>
</dbReference>
<dbReference type="Proteomes" id="UP000186698">
    <property type="component" value="Chromosome 3L"/>
</dbReference>
<dbReference type="Pfam" id="PF00147">
    <property type="entry name" value="Fibrinogen_C"/>
    <property type="match status" value="1"/>
</dbReference>
<dbReference type="PANTHER" id="PTHR19143:SF465">
    <property type="entry name" value="ANGIOPOIETIN 4 GENE 2"/>
    <property type="match status" value="1"/>
</dbReference>
<dbReference type="InterPro" id="IPR002181">
    <property type="entry name" value="Fibrinogen_a/b/g_C_dom"/>
</dbReference>
<dbReference type="PANTHER" id="PTHR19143">
    <property type="entry name" value="FIBRINOGEN/TENASCIN/ANGIOPOEITIN"/>
    <property type="match status" value="1"/>
</dbReference>
<evidence type="ECO:0000313" key="4">
    <source>
        <dbReference type="RefSeq" id="XP_041441505.1"/>
    </source>
</evidence>
<name>A0A8J1MKD9_XENLA</name>
<feature type="domain" description="Fibrinogen C-terminal" evidence="2">
    <location>
        <begin position="25"/>
        <end position="260"/>
    </location>
</feature>
<dbReference type="GO" id="GO:0005615">
    <property type="term" value="C:extracellular space"/>
    <property type="evidence" value="ECO:0000318"/>
    <property type="project" value="GO_Central"/>
</dbReference>
<dbReference type="SMART" id="SM00186">
    <property type="entry name" value="FBG"/>
    <property type="match status" value="1"/>
</dbReference>
<dbReference type="SUPFAM" id="SSF56496">
    <property type="entry name" value="Fibrinogen C-terminal domain-like"/>
    <property type="match status" value="1"/>
</dbReference>
<dbReference type="Gene3D" id="3.90.215.10">
    <property type="entry name" value="Gamma Fibrinogen, chain A, domain 1"/>
    <property type="match status" value="1"/>
</dbReference>
<keyword evidence="1" id="KW-1015">Disulfide bond</keyword>
<dbReference type="InterPro" id="IPR050373">
    <property type="entry name" value="Fibrinogen_C-term_domain"/>
</dbReference>
<dbReference type="KEGG" id="xla:108711061"/>
<sequence length="260" mass="28882">MGVCGSHMLFHISRAWSSDPGAVFPTQSPQGYDCSHIWERNNGSVSRVYTIKPLGASTSVQVFCDMKADGGWTLIQRHDGQDGLLFNRIWAEYKQGFGNIIGEQWLGLDNMYVLTNQNGRNSELFISLDAFDDSLGTYSLYSSFKVGPESKFYQLSLGVYSGNAGDASRTGNGNQDGSFFSTKNKDNDNCSICKIGDTRFTSCSQYQSNSGWWFSSCGNANLNGQWRPQGNNVGWASSVSWGTYRVTESLKYSKMCVRNY</sequence>
<dbReference type="NCBIfam" id="NF040941">
    <property type="entry name" value="GGGWT_bact"/>
    <property type="match status" value="1"/>
</dbReference>
<accession>A0A8J1MKD9</accession>
<evidence type="ECO:0000313" key="3">
    <source>
        <dbReference type="Proteomes" id="UP000186698"/>
    </source>
</evidence>
<dbReference type="AlphaFoldDB" id="A0A8J1MKD9"/>
<evidence type="ECO:0000256" key="1">
    <source>
        <dbReference type="ARBA" id="ARBA00023157"/>
    </source>
</evidence>
<organism evidence="3 4">
    <name type="scientific">Xenopus laevis</name>
    <name type="common">African clawed frog</name>
    <dbReference type="NCBI Taxonomy" id="8355"/>
    <lineage>
        <taxon>Eukaryota</taxon>
        <taxon>Metazoa</taxon>
        <taxon>Chordata</taxon>
        <taxon>Craniata</taxon>
        <taxon>Vertebrata</taxon>
        <taxon>Euteleostomi</taxon>
        <taxon>Amphibia</taxon>
        <taxon>Batrachia</taxon>
        <taxon>Anura</taxon>
        <taxon>Pipoidea</taxon>
        <taxon>Pipidae</taxon>
        <taxon>Xenopodinae</taxon>
        <taxon>Xenopus</taxon>
        <taxon>Xenopus</taxon>
    </lineage>
</organism>
<dbReference type="OrthoDB" id="7940501at2759"/>
<protein>
    <submittedName>
        <fullName evidence="4">Angiopoietin-related protein 5-like</fullName>
    </submittedName>
</protein>
<proteinExistence type="predicted"/>
<gene>
    <name evidence="4" type="primary">LOC108711061</name>
</gene>